<feature type="region of interest" description="Disordered" evidence="9">
    <location>
        <begin position="25"/>
        <end position="62"/>
    </location>
</feature>
<dbReference type="SMART" id="SM00220">
    <property type="entry name" value="S_TKc"/>
    <property type="match status" value="1"/>
</dbReference>
<dbReference type="InterPro" id="IPR008271">
    <property type="entry name" value="Ser/Thr_kinase_AS"/>
</dbReference>
<comment type="catalytic activity">
    <reaction evidence="7">
        <text>L-threonyl-[protein] + ATP = O-phospho-L-threonyl-[protein] + ADP + H(+)</text>
        <dbReference type="Rhea" id="RHEA:46608"/>
        <dbReference type="Rhea" id="RHEA-COMP:11060"/>
        <dbReference type="Rhea" id="RHEA-COMP:11605"/>
        <dbReference type="ChEBI" id="CHEBI:15378"/>
        <dbReference type="ChEBI" id="CHEBI:30013"/>
        <dbReference type="ChEBI" id="CHEBI:30616"/>
        <dbReference type="ChEBI" id="CHEBI:61977"/>
        <dbReference type="ChEBI" id="CHEBI:456216"/>
        <dbReference type="EC" id="2.7.11.1"/>
    </reaction>
</comment>
<dbReference type="Gene3D" id="1.10.510.10">
    <property type="entry name" value="Transferase(Phosphotransferase) domain 1"/>
    <property type="match status" value="1"/>
</dbReference>
<dbReference type="GO" id="GO:0004674">
    <property type="term" value="F:protein serine/threonine kinase activity"/>
    <property type="evidence" value="ECO:0007669"/>
    <property type="project" value="UniProtKB-KW"/>
</dbReference>
<dbReference type="Gene3D" id="3.30.200.20">
    <property type="entry name" value="Phosphorylase Kinase, domain 1"/>
    <property type="match status" value="1"/>
</dbReference>
<evidence type="ECO:0000256" key="4">
    <source>
        <dbReference type="ARBA" id="ARBA00022741"/>
    </source>
</evidence>
<evidence type="ECO:0000256" key="6">
    <source>
        <dbReference type="ARBA" id="ARBA00022840"/>
    </source>
</evidence>
<dbReference type="FunFam" id="1.10.510.10:FF:001023">
    <property type="entry name" value="Os07g0541700 protein"/>
    <property type="match status" value="1"/>
</dbReference>
<organism evidence="11 12">
    <name type="scientific">Escallonia rubra</name>
    <dbReference type="NCBI Taxonomy" id="112253"/>
    <lineage>
        <taxon>Eukaryota</taxon>
        <taxon>Viridiplantae</taxon>
        <taxon>Streptophyta</taxon>
        <taxon>Embryophyta</taxon>
        <taxon>Tracheophyta</taxon>
        <taxon>Spermatophyta</taxon>
        <taxon>Magnoliopsida</taxon>
        <taxon>eudicotyledons</taxon>
        <taxon>Gunneridae</taxon>
        <taxon>Pentapetalae</taxon>
        <taxon>asterids</taxon>
        <taxon>campanulids</taxon>
        <taxon>Escalloniales</taxon>
        <taxon>Escalloniaceae</taxon>
        <taxon>Escallonia</taxon>
    </lineage>
</organism>
<keyword evidence="12" id="KW-1185">Reference proteome</keyword>
<evidence type="ECO:0000256" key="7">
    <source>
        <dbReference type="ARBA" id="ARBA00047899"/>
    </source>
</evidence>
<name>A0AA88R1G0_9ASTE</name>
<dbReference type="InterPro" id="IPR000719">
    <property type="entry name" value="Prot_kinase_dom"/>
</dbReference>
<evidence type="ECO:0000256" key="3">
    <source>
        <dbReference type="ARBA" id="ARBA00022679"/>
    </source>
</evidence>
<keyword evidence="4" id="KW-0547">Nucleotide-binding</keyword>
<comment type="caution">
    <text evidence="11">The sequence shown here is derived from an EMBL/GenBank/DDBJ whole genome shotgun (WGS) entry which is preliminary data.</text>
</comment>
<evidence type="ECO:0000256" key="2">
    <source>
        <dbReference type="ARBA" id="ARBA00022527"/>
    </source>
</evidence>
<evidence type="ECO:0000259" key="10">
    <source>
        <dbReference type="PROSITE" id="PS50011"/>
    </source>
</evidence>
<gene>
    <name evidence="11" type="ORF">RJ640_003528</name>
</gene>
<protein>
    <recommendedName>
        <fullName evidence="1">non-specific serine/threonine protein kinase</fullName>
        <ecNumber evidence="1">2.7.11.1</ecNumber>
    </recommendedName>
</protein>
<evidence type="ECO:0000313" key="12">
    <source>
        <dbReference type="Proteomes" id="UP001187471"/>
    </source>
</evidence>
<keyword evidence="5" id="KW-0418">Kinase</keyword>
<reference evidence="11" key="1">
    <citation type="submission" date="2022-12" db="EMBL/GenBank/DDBJ databases">
        <title>Draft genome assemblies for two species of Escallonia (Escalloniales).</title>
        <authorList>
            <person name="Chanderbali A."/>
            <person name="Dervinis C."/>
            <person name="Anghel I."/>
            <person name="Soltis D."/>
            <person name="Soltis P."/>
            <person name="Zapata F."/>
        </authorList>
    </citation>
    <scope>NUCLEOTIDE SEQUENCE</scope>
    <source>
        <strain evidence="11">UCBG92.1500</strain>
        <tissue evidence="11">Leaf</tissue>
    </source>
</reference>
<evidence type="ECO:0000256" key="9">
    <source>
        <dbReference type="SAM" id="MobiDB-lite"/>
    </source>
</evidence>
<feature type="compositionally biased region" description="Acidic residues" evidence="9">
    <location>
        <begin position="25"/>
        <end position="38"/>
    </location>
</feature>
<dbReference type="PANTHER" id="PTHR27002">
    <property type="entry name" value="RECEPTOR-LIKE SERINE/THREONINE-PROTEIN KINASE SD1-8"/>
    <property type="match status" value="1"/>
</dbReference>
<proteinExistence type="predicted"/>
<dbReference type="AlphaFoldDB" id="A0AA88R1G0"/>
<dbReference type="PANTHER" id="PTHR27002:SF980">
    <property type="entry name" value="CYSTEINE-RICH RECEPTOR-LIKE PROTEIN KINASE 10 ISOFORM X1"/>
    <property type="match status" value="1"/>
</dbReference>
<keyword evidence="6" id="KW-0067">ATP-binding</keyword>
<evidence type="ECO:0000256" key="5">
    <source>
        <dbReference type="ARBA" id="ARBA00022777"/>
    </source>
</evidence>
<evidence type="ECO:0000256" key="8">
    <source>
        <dbReference type="ARBA" id="ARBA00048679"/>
    </source>
</evidence>
<dbReference type="GO" id="GO:0005524">
    <property type="term" value="F:ATP binding"/>
    <property type="evidence" value="ECO:0007669"/>
    <property type="project" value="UniProtKB-KW"/>
</dbReference>
<dbReference type="InterPro" id="IPR011009">
    <property type="entry name" value="Kinase-like_dom_sf"/>
</dbReference>
<comment type="catalytic activity">
    <reaction evidence="8">
        <text>L-seryl-[protein] + ATP = O-phospho-L-seryl-[protein] + ADP + H(+)</text>
        <dbReference type="Rhea" id="RHEA:17989"/>
        <dbReference type="Rhea" id="RHEA-COMP:9863"/>
        <dbReference type="Rhea" id="RHEA-COMP:11604"/>
        <dbReference type="ChEBI" id="CHEBI:15378"/>
        <dbReference type="ChEBI" id="CHEBI:29999"/>
        <dbReference type="ChEBI" id="CHEBI:30616"/>
        <dbReference type="ChEBI" id="CHEBI:83421"/>
        <dbReference type="ChEBI" id="CHEBI:456216"/>
        <dbReference type="EC" id="2.7.11.1"/>
    </reaction>
</comment>
<dbReference type="PROSITE" id="PS50011">
    <property type="entry name" value="PROTEIN_KINASE_DOM"/>
    <property type="match status" value="1"/>
</dbReference>
<keyword evidence="3" id="KW-0808">Transferase</keyword>
<evidence type="ECO:0000313" key="11">
    <source>
        <dbReference type="EMBL" id="KAK2980568.1"/>
    </source>
</evidence>
<keyword evidence="2" id="KW-0723">Serine/threonine-protein kinase</keyword>
<accession>A0AA88R1G0</accession>
<dbReference type="Pfam" id="PF00069">
    <property type="entry name" value="Pkinase"/>
    <property type="match status" value="1"/>
</dbReference>
<dbReference type="SUPFAM" id="SSF56112">
    <property type="entry name" value="Protein kinase-like (PK-like)"/>
    <property type="match status" value="1"/>
</dbReference>
<dbReference type="Proteomes" id="UP001187471">
    <property type="component" value="Unassembled WGS sequence"/>
</dbReference>
<feature type="domain" description="Protein kinase" evidence="10">
    <location>
        <begin position="71"/>
        <end position="257"/>
    </location>
</feature>
<sequence length="257" mass="29209">MAEVVVRLEYALALQERTYSLMVEEESLSSSEENDNQDDACSSVEHEVITASSDGPNVQPIEGDLGRKKYVSDVAWLGDASRRQSRDSFLNDDSTLKSLHYSFRTISGILPDGHEIAVKRLSKDSTQGELEFKNEVLLLAKLQHRNLVRLIGFCMEAAERLIVIYELLPNASVAYFLFDPVKRPYLDWHKRWKIIGGVARGLLYLHEDSHVRFIHRDLKPSNVLLHTEMNPKITDFGFARSLMLEKTQDTTSTIIGT</sequence>
<dbReference type="EMBL" id="JAVXUO010001619">
    <property type="protein sequence ID" value="KAK2980568.1"/>
    <property type="molecule type" value="Genomic_DNA"/>
</dbReference>
<dbReference type="EC" id="2.7.11.1" evidence="1"/>
<dbReference type="GO" id="GO:0005886">
    <property type="term" value="C:plasma membrane"/>
    <property type="evidence" value="ECO:0007669"/>
    <property type="project" value="TreeGrafter"/>
</dbReference>
<dbReference type="PROSITE" id="PS00108">
    <property type="entry name" value="PROTEIN_KINASE_ST"/>
    <property type="match status" value="1"/>
</dbReference>
<evidence type="ECO:0000256" key="1">
    <source>
        <dbReference type="ARBA" id="ARBA00012513"/>
    </source>
</evidence>